<dbReference type="EMBL" id="QKTW01000022">
    <property type="protein sequence ID" value="PZF71767.1"/>
    <property type="molecule type" value="Genomic_DNA"/>
</dbReference>
<evidence type="ECO:0000313" key="1">
    <source>
        <dbReference type="EMBL" id="PZF71767.1"/>
    </source>
</evidence>
<protein>
    <submittedName>
        <fullName evidence="1">Uncharacterized protein</fullName>
    </submittedName>
</protein>
<keyword evidence="2" id="KW-1185">Reference proteome</keyword>
<organism evidence="1 2">
    <name type="scientific">Taibaiella soli</name>
    <dbReference type="NCBI Taxonomy" id="1649169"/>
    <lineage>
        <taxon>Bacteria</taxon>
        <taxon>Pseudomonadati</taxon>
        <taxon>Bacteroidota</taxon>
        <taxon>Chitinophagia</taxon>
        <taxon>Chitinophagales</taxon>
        <taxon>Chitinophagaceae</taxon>
        <taxon>Taibaiella</taxon>
    </lineage>
</organism>
<proteinExistence type="predicted"/>
<dbReference type="AlphaFoldDB" id="A0A2W2B6Z1"/>
<gene>
    <name evidence="1" type="ORF">DN068_17025</name>
</gene>
<dbReference type="Proteomes" id="UP000248745">
    <property type="component" value="Unassembled WGS sequence"/>
</dbReference>
<name>A0A2W2B6Z1_9BACT</name>
<sequence>MEIETTNQISIQHYRHCSIKSLNQMSIKMFNLLWSVSGSSICAKGTDEVYTETNQEGFDFVLIIR</sequence>
<reference evidence="1 2" key="1">
    <citation type="submission" date="2018-06" db="EMBL/GenBank/DDBJ databases">
        <title>Mucibacter soli gen. nov., sp. nov., a new member of the family Chitinophagaceae producing mucin.</title>
        <authorList>
            <person name="Kim M.-K."/>
            <person name="Park S."/>
            <person name="Kim T.-S."/>
            <person name="Joung Y."/>
            <person name="Han J.-H."/>
            <person name="Kim S.B."/>
        </authorList>
    </citation>
    <scope>NUCLEOTIDE SEQUENCE [LARGE SCALE GENOMIC DNA]</scope>
    <source>
        <strain evidence="1 2">R1-15</strain>
    </source>
</reference>
<comment type="caution">
    <text evidence="1">The sequence shown here is derived from an EMBL/GenBank/DDBJ whole genome shotgun (WGS) entry which is preliminary data.</text>
</comment>
<evidence type="ECO:0000313" key="2">
    <source>
        <dbReference type="Proteomes" id="UP000248745"/>
    </source>
</evidence>
<accession>A0A2W2B6Z1</accession>